<organism evidence="3 4">
    <name type="scientific">Ditylenchus destructor</name>
    <dbReference type="NCBI Taxonomy" id="166010"/>
    <lineage>
        <taxon>Eukaryota</taxon>
        <taxon>Metazoa</taxon>
        <taxon>Ecdysozoa</taxon>
        <taxon>Nematoda</taxon>
        <taxon>Chromadorea</taxon>
        <taxon>Rhabditida</taxon>
        <taxon>Tylenchina</taxon>
        <taxon>Tylenchomorpha</taxon>
        <taxon>Sphaerularioidea</taxon>
        <taxon>Anguinidae</taxon>
        <taxon>Anguininae</taxon>
        <taxon>Ditylenchus</taxon>
    </lineage>
</organism>
<evidence type="ECO:0000313" key="3">
    <source>
        <dbReference type="EMBL" id="KAI1725518.1"/>
    </source>
</evidence>
<proteinExistence type="predicted"/>
<feature type="coiled-coil region" evidence="1">
    <location>
        <begin position="2"/>
        <end position="36"/>
    </location>
</feature>
<keyword evidence="4" id="KW-1185">Reference proteome</keyword>
<accession>A0AAD4NEF2</accession>
<feature type="compositionally biased region" description="Basic and acidic residues" evidence="2">
    <location>
        <begin position="237"/>
        <end position="246"/>
    </location>
</feature>
<comment type="caution">
    <text evidence="3">The sequence shown here is derived from an EMBL/GenBank/DDBJ whole genome shotgun (WGS) entry which is preliminary data.</text>
</comment>
<protein>
    <submittedName>
        <fullName evidence="3">Uncharacterized protein</fullName>
    </submittedName>
</protein>
<feature type="compositionally biased region" description="Low complexity" evidence="2">
    <location>
        <begin position="97"/>
        <end position="109"/>
    </location>
</feature>
<dbReference type="AlphaFoldDB" id="A0AAD4NEF2"/>
<name>A0AAD4NEF2_9BILA</name>
<reference evidence="3" key="1">
    <citation type="submission" date="2022-01" db="EMBL/GenBank/DDBJ databases">
        <title>Genome Sequence Resource for Two Populations of Ditylenchus destructor, the Migratory Endoparasitic Phytonematode.</title>
        <authorList>
            <person name="Zhang H."/>
            <person name="Lin R."/>
            <person name="Xie B."/>
        </authorList>
    </citation>
    <scope>NUCLEOTIDE SEQUENCE</scope>
    <source>
        <strain evidence="3">BazhouSP</strain>
    </source>
</reference>
<feature type="region of interest" description="Disordered" evidence="2">
    <location>
        <begin position="157"/>
        <end position="257"/>
    </location>
</feature>
<gene>
    <name evidence="3" type="ORF">DdX_02178</name>
</gene>
<evidence type="ECO:0000313" key="4">
    <source>
        <dbReference type="Proteomes" id="UP001201812"/>
    </source>
</evidence>
<evidence type="ECO:0000256" key="1">
    <source>
        <dbReference type="SAM" id="Coils"/>
    </source>
</evidence>
<sequence length="277" mass="29906">MARKAERCVVAADQKIAECEEKIAQLTYENESLRELVHRTPGSIKTNCDSPNPRRNSVVFTGCRGPPENIDCPVDDPTLKFSLNQIQAKINATANQKESSTSSEAKGSSPATIRWPVHTPERAKRSAIVKMIPNGTKIIATVQNLDHSTVNEAKITNECDDNSTGVSPDTAKQHSVNNEQLDKVCPDSEPGPSSEVIEEASVSVDINNSPKIEAPNEVLSDQSDESKQENGTAQNDPKSKSSEANDSHLPMQNGSLVGFNEALSNQIQSAQICSGQN</sequence>
<feature type="region of interest" description="Disordered" evidence="2">
    <location>
        <begin position="92"/>
        <end position="113"/>
    </location>
</feature>
<evidence type="ECO:0000256" key="2">
    <source>
        <dbReference type="SAM" id="MobiDB-lite"/>
    </source>
</evidence>
<feature type="compositionally biased region" description="Low complexity" evidence="2">
    <location>
        <begin position="193"/>
        <end position="204"/>
    </location>
</feature>
<dbReference type="Proteomes" id="UP001201812">
    <property type="component" value="Unassembled WGS sequence"/>
</dbReference>
<keyword evidence="1" id="KW-0175">Coiled coil</keyword>
<dbReference type="EMBL" id="JAKKPZ010000002">
    <property type="protein sequence ID" value="KAI1725518.1"/>
    <property type="molecule type" value="Genomic_DNA"/>
</dbReference>